<evidence type="ECO:0000256" key="8">
    <source>
        <dbReference type="ARBA" id="ARBA00022801"/>
    </source>
</evidence>
<evidence type="ECO:0000256" key="12">
    <source>
        <dbReference type="ARBA" id="ARBA00023242"/>
    </source>
</evidence>
<dbReference type="InterPro" id="IPR033310">
    <property type="entry name" value="Mms4/EME1/EME2"/>
</dbReference>
<evidence type="ECO:0000256" key="10">
    <source>
        <dbReference type="ARBA" id="ARBA00023172"/>
    </source>
</evidence>
<evidence type="ECO:0000256" key="2">
    <source>
        <dbReference type="ARBA" id="ARBA00004123"/>
    </source>
</evidence>
<feature type="compositionally biased region" description="Polar residues" evidence="14">
    <location>
        <begin position="60"/>
        <end position="71"/>
    </location>
</feature>
<dbReference type="InterPro" id="IPR006166">
    <property type="entry name" value="ERCC4_domain"/>
</dbReference>
<dbReference type="PANTHER" id="PTHR21077">
    <property type="entry name" value="EME1 PROTEIN"/>
    <property type="match status" value="1"/>
</dbReference>
<dbReference type="Gene3D" id="3.40.50.10130">
    <property type="match status" value="1"/>
</dbReference>
<name>A0ABR1RB97_9PEZI</name>
<evidence type="ECO:0000256" key="7">
    <source>
        <dbReference type="ARBA" id="ARBA00022763"/>
    </source>
</evidence>
<keyword evidence="10" id="KW-0233">DNA recombination</keyword>
<evidence type="ECO:0000256" key="3">
    <source>
        <dbReference type="ARBA" id="ARBA00005313"/>
    </source>
</evidence>
<keyword evidence="8" id="KW-0378">Hydrolase</keyword>
<feature type="compositionally biased region" description="Low complexity" evidence="14">
    <location>
        <begin position="108"/>
        <end position="129"/>
    </location>
</feature>
<dbReference type="GO" id="GO:0004519">
    <property type="term" value="F:endonuclease activity"/>
    <property type="evidence" value="ECO:0007669"/>
    <property type="project" value="UniProtKB-KW"/>
</dbReference>
<gene>
    <name evidence="16" type="ORF">PG991_012606</name>
</gene>
<keyword evidence="9" id="KW-0460">Magnesium</keyword>
<dbReference type="Pfam" id="PF02732">
    <property type="entry name" value="ERCC4"/>
    <property type="match status" value="1"/>
</dbReference>
<dbReference type="Gene3D" id="1.10.150.670">
    <property type="entry name" value="Crossover junction endonuclease EME1, DNA-binding domain"/>
    <property type="match status" value="1"/>
</dbReference>
<keyword evidence="7" id="KW-0227">DNA damage</keyword>
<protein>
    <submittedName>
        <fullName evidence="16">Crossover junction endonuclease eme1</fullName>
    </submittedName>
</protein>
<evidence type="ECO:0000259" key="15">
    <source>
        <dbReference type="SMART" id="SM00891"/>
    </source>
</evidence>
<reference evidence="16 17" key="1">
    <citation type="submission" date="2023-01" db="EMBL/GenBank/DDBJ databases">
        <title>Analysis of 21 Apiospora genomes using comparative genomics revels a genus with tremendous synthesis potential of carbohydrate active enzymes and secondary metabolites.</title>
        <authorList>
            <person name="Sorensen T."/>
        </authorList>
    </citation>
    <scope>NUCLEOTIDE SEQUENCE [LARGE SCALE GENOMIC DNA]</scope>
    <source>
        <strain evidence="16 17">CBS 20057</strain>
    </source>
</reference>
<keyword evidence="4" id="KW-0540">Nuclease</keyword>
<evidence type="ECO:0000256" key="6">
    <source>
        <dbReference type="ARBA" id="ARBA00022759"/>
    </source>
</evidence>
<feature type="domain" description="ERCC4" evidence="15">
    <location>
        <begin position="387"/>
        <end position="653"/>
    </location>
</feature>
<evidence type="ECO:0000313" key="17">
    <source>
        <dbReference type="Proteomes" id="UP001396898"/>
    </source>
</evidence>
<evidence type="ECO:0000256" key="14">
    <source>
        <dbReference type="SAM" id="MobiDB-lite"/>
    </source>
</evidence>
<proteinExistence type="inferred from homology"/>
<dbReference type="SMART" id="SM00891">
    <property type="entry name" value="ERCC4"/>
    <property type="match status" value="1"/>
</dbReference>
<keyword evidence="12" id="KW-0539">Nucleus</keyword>
<feature type="region of interest" description="Disordered" evidence="14">
    <location>
        <begin position="515"/>
        <end position="538"/>
    </location>
</feature>
<feature type="compositionally biased region" description="Acidic residues" evidence="14">
    <location>
        <begin position="78"/>
        <end position="91"/>
    </location>
</feature>
<feature type="compositionally biased region" description="Low complexity" evidence="14">
    <location>
        <begin position="315"/>
        <end position="325"/>
    </location>
</feature>
<organism evidence="16 17">
    <name type="scientific">Apiospora marii</name>
    <dbReference type="NCBI Taxonomy" id="335849"/>
    <lineage>
        <taxon>Eukaryota</taxon>
        <taxon>Fungi</taxon>
        <taxon>Dikarya</taxon>
        <taxon>Ascomycota</taxon>
        <taxon>Pezizomycotina</taxon>
        <taxon>Sordariomycetes</taxon>
        <taxon>Xylariomycetidae</taxon>
        <taxon>Amphisphaeriales</taxon>
        <taxon>Apiosporaceae</taxon>
        <taxon>Apiospora</taxon>
    </lineage>
</organism>
<evidence type="ECO:0000256" key="4">
    <source>
        <dbReference type="ARBA" id="ARBA00022722"/>
    </source>
</evidence>
<evidence type="ECO:0000256" key="9">
    <source>
        <dbReference type="ARBA" id="ARBA00022842"/>
    </source>
</evidence>
<dbReference type="CDD" id="cd20085">
    <property type="entry name" value="XPF_nuclease_Mms4"/>
    <property type="match status" value="1"/>
</dbReference>
<feature type="compositionally biased region" description="Basic and acidic residues" evidence="14">
    <location>
        <begin position="98"/>
        <end position="107"/>
    </location>
</feature>
<accession>A0ABR1RB97</accession>
<feature type="compositionally biased region" description="Basic and acidic residues" evidence="14">
    <location>
        <begin position="31"/>
        <end position="47"/>
    </location>
</feature>
<dbReference type="InterPro" id="IPR047521">
    <property type="entry name" value="XPF_nuclease_EME1_ascomycetes"/>
</dbReference>
<evidence type="ECO:0000256" key="5">
    <source>
        <dbReference type="ARBA" id="ARBA00022723"/>
    </source>
</evidence>
<feature type="region of interest" description="Disordered" evidence="14">
    <location>
        <begin position="1"/>
        <end position="362"/>
    </location>
</feature>
<keyword evidence="5" id="KW-0479">Metal-binding</keyword>
<feature type="compositionally biased region" description="Acidic residues" evidence="14">
    <location>
        <begin position="277"/>
        <end position="289"/>
    </location>
</feature>
<dbReference type="InterPro" id="IPR042530">
    <property type="entry name" value="EME1/EME2_C"/>
</dbReference>
<keyword evidence="13" id="KW-0469">Meiosis</keyword>
<evidence type="ECO:0000313" key="16">
    <source>
        <dbReference type="EMBL" id="KAK8006309.1"/>
    </source>
</evidence>
<comment type="similarity">
    <text evidence="3">Belongs to the EME1/MMS4 family.</text>
</comment>
<keyword evidence="11" id="KW-0234">DNA repair</keyword>
<dbReference type="EMBL" id="JAQQWI010000017">
    <property type="protein sequence ID" value="KAK8006309.1"/>
    <property type="molecule type" value="Genomic_DNA"/>
</dbReference>
<keyword evidence="6 16" id="KW-0255">Endonuclease</keyword>
<evidence type="ECO:0000256" key="1">
    <source>
        <dbReference type="ARBA" id="ARBA00001946"/>
    </source>
</evidence>
<sequence length="700" mass="77851">MPEVIDLISSSSSPPSPALQLERGGVTSSPPRRDSAHDRYHVDDILHLNDAPPTEALTKRTATTSAQPTTKNDNDFLFLDEDFDVTGDLDGFETTVQTERHSTDSRGRSSYTRSSTWATTAGARADTTAPMRPASFGRWNSIADPIENSSSPGPFDLTKDDTSETLPWPQPARAGRASAKLPRAVPAGKPTRKSPDIAPVSSDPFADDSPVRPKPAAKVELDIPSDLSFVSPVKSKQKNAAWDPISSSMPESHTDFKASPKKMPDHQPLKRKAEVLVIDDDDNSDEEFPDLSAIDFSKLKKSARSLSESPRKATKTSTQTAKKTAPLTADQKEWEKRRKEQAREAEKERKRIEKEQAKEQRAQEKMKQKALDEVNKLKTDKKASTSEMIVDLPQSFAPGITLQVSKILEDLEVQQGSWHSHPVDHIVKWRRKVQSRYNEDLGYWEPAPLRIAPENHVLVVIEAAEFVKLALGSEGHDLDAHVLKMRMHFPKESIIYLLQGIDLWMKKNRNARNRQFTNAVRGNGDDAPPPSGQSRRRNAPTHEIIDEDIVEDALIALQLHPGVLIHHTPIAVETAQWIAVFTQHISTIPYRKARDLTAASAGFCMETGQVRTGDNPAEIFVRMLQENARITAPMAYGILNKYKSVSELVRGFEQEGPLALEDCKKSANKDGALTDRTLGQAASRRLYKIFTGRDDDSTDI</sequence>
<evidence type="ECO:0000256" key="13">
    <source>
        <dbReference type="ARBA" id="ARBA00023254"/>
    </source>
</evidence>
<evidence type="ECO:0000256" key="11">
    <source>
        <dbReference type="ARBA" id="ARBA00023204"/>
    </source>
</evidence>
<feature type="compositionally biased region" description="Basic and acidic residues" evidence="14">
    <location>
        <begin position="330"/>
        <end position="362"/>
    </location>
</feature>
<comment type="cofactor">
    <cofactor evidence="1">
        <name>Mg(2+)</name>
        <dbReference type="ChEBI" id="CHEBI:18420"/>
    </cofactor>
</comment>
<feature type="compositionally biased region" description="Basic and acidic residues" evidence="14">
    <location>
        <begin position="252"/>
        <end position="274"/>
    </location>
</feature>
<keyword evidence="17" id="KW-1185">Reference proteome</keyword>
<comment type="subcellular location">
    <subcellularLocation>
        <location evidence="2">Nucleus</location>
    </subcellularLocation>
</comment>
<dbReference type="PANTHER" id="PTHR21077:SF5">
    <property type="entry name" value="CROSSOVER JUNCTION ENDONUCLEASE MMS4"/>
    <property type="match status" value="1"/>
</dbReference>
<dbReference type="Proteomes" id="UP001396898">
    <property type="component" value="Unassembled WGS sequence"/>
</dbReference>
<comment type="caution">
    <text evidence="16">The sequence shown here is derived from an EMBL/GenBank/DDBJ whole genome shotgun (WGS) entry which is preliminary data.</text>
</comment>